<accession>A0AA37WIT3</accession>
<evidence type="ECO:0008006" key="4">
    <source>
        <dbReference type="Google" id="ProtNLM"/>
    </source>
</evidence>
<gene>
    <name evidence="2" type="ORF">GCM10007852_30740</name>
</gene>
<keyword evidence="1" id="KW-0732">Signal</keyword>
<reference evidence="2" key="1">
    <citation type="journal article" date="2014" name="Int. J. Syst. Evol. Microbiol.">
        <title>Complete genome sequence of Corynebacterium casei LMG S-19264T (=DSM 44701T), isolated from a smear-ripened cheese.</title>
        <authorList>
            <consortium name="US DOE Joint Genome Institute (JGI-PGF)"/>
            <person name="Walter F."/>
            <person name="Albersmeier A."/>
            <person name="Kalinowski J."/>
            <person name="Ruckert C."/>
        </authorList>
    </citation>
    <scope>NUCLEOTIDE SEQUENCE</scope>
    <source>
        <strain evidence="2">NBRC 110023</strain>
    </source>
</reference>
<evidence type="ECO:0000313" key="3">
    <source>
        <dbReference type="Proteomes" id="UP001156601"/>
    </source>
</evidence>
<comment type="caution">
    <text evidence="2">The sequence shown here is derived from an EMBL/GenBank/DDBJ whole genome shotgun (WGS) entry which is preliminary data.</text>
</comment>
<protein>
    <recommendedName>
        <fullName evidence="4">DUF2141 domain-containing protein</fullName>
    </recommendedName>
</protein>
<organism evidence="2 3">
    <name type="scientific">Agaribacter marinus</name>
    <dbReference type="NCBI Taxonomy" id="1431249"/>
    <lineage>
        <taxon>Bacteria</taxon>
        <taxon>Pseudomonadati</taxon>
        <taxon>Pseudomonadota</taxon>
        <taxon>Gammaproteobacteria</taxon>
        <taxon>Alteromonadales</taxon>
        <taxon>Alteromonadaceae</taxon>
        <taxon>Agaribacter</taxon>
    </lineage>
</organism>
<dbReference type="InterPro" id="IPR018673">
    <property type="entry name" value="DUF2141"/>
</dbReference>
<evidence type="ECO:0000313" key="2">
    <source>
        <dbReference type="EMBL" id="GLR72166.1"/>
    </source>
</evidence>
<feature type="chain" id="PRO_5041347911" description="DUF2141 domain-containing protein" evidence="1">
    <location>
        <begin position="24"/>
        <end position="151"/>
    </location>
</feature>
<feature type="signal peptide" evidence="1">
    <location>
        <begin position="1"/>
        <end position="23"/>
    </location>
</feature>
<dbReference type="RefSeq" id="WP_284218540.1">
    <property type="nucleotide sequence ID" value="NZ_BSOT01000007.1"/>
</dbReference>
<dbReference type="EMBL" id="BSOT01000007">
    <property type="protein sequence ID" value="GLR72166.1"/>
    <property type="molecule type" value="Genomic_DNA"/>
</dbReference>
<sequence>MKNLLYIYITIGLLMPMTSFAQAQDNKITVEVQQIDTSRGGNILLMLFSEKGFPKVHDDALSQYSLPVHRDTNSFTVSVNVPNNIQELAIKILHDEDGSGSVTKNWTGIFPREGLGFSNGAKIRFGPPSFKQAKLHIKDIKNTLSIPIVYP</sequence>
<reference evidence="2" key="2">
    <citation type="submission" date="2023-01" db="EMBL/GenBank/DDBJ databases">
        <title>Draft genome sequence of Agaribacter marinus strain NBRC 110023.</title>
        <authorList>
            <person name="Sun Q."/>
            <person name="Mori K."/>
        </authorList>
    </citation>
    <scope>NUCLEOTIDE SEQUENCE</scope>
    <source>
        <strain evidence="2">NBRC 110023</strain>
    </source>
</reference>
<evidence type="ECO:0000256" key="1">
    <source>
        <dbReference type="SAM" id="SignalP"/>
    </source>
</evidence>
<name>A0AA37WIT3_9ALTE</name>
<dbReference type="AlphaFoldDB" id="A0AA37WIT3"/>
<dbReference type="Proteomes" id="UP001156601">
    <property type="component" value="Unassembled WGS sequence"/>
</dbReference>
<proteinExistence type="predicted"/>
<keyword evidence="3" id="KW-1185">Reference proteome</keyword>
<dbReference type="Pfam" id="PF09912">
    <property type="entry name" value="DUF2141"/>
    <property type="match status" value="1"/>
</dbReference>